<sequence length="99" mass="11664">MRLVFKDDDLRRLYVDHDFRAPRFGPELIRAFRKKVGLLAAVPTELELRRHKALRLEKLKGDRSGQHSIRLTDQWRLILLFDTDADGKLVVVVEVVDYH</sequence>
<dbReference type="AlphaFoldDB" id="A0A840NNI3"/>
<reference evidence="1 2" key="1">
    <citation type="submission" date="2020-08" db="EMBL/GenBank/DDBJ databases">
        <title>Sequencing the genomes of 1000 actinobacteria strains.</title>
        <authorList>
            <person name="Klenk H.-P."/>
        </authorList>
    </citation>
    <scope>NUCLEOTIDE SEQUENCE [LARGE SCALE GENOMIC DNA]</scope>
    <source>
        <strain evidence="1 2">DSM 45582</strain>
    </source>
</reference>
<name>A0A840NNI3_9PSEU</name>
<protein>
    <submittedName>
        <fullName evidence="1">Proteic killer suppression protein</fullName>
    </submittedName>
</protein>
<evidence type="ECO:0000313" key="1">
    <source>
        <dbReference type="EMBL" id="MBB5072651.1"/>
    </source>
</evidence>
<dbReference type="EMBL" id="JACHIV010000001">
    <property type="protein sequence ID" value="MBB5072651.1"/>
    <property type="molecule type" value="Genomic_DNA"/>
</dbReference>
<dbReference type="PANTHER" id="PTHR40266">
    <property type="entry name" value="TOXIN HIGB-1"/>
    <property type="match status" value="1"/>
</dbReference>
<dbReference type="SUPFAM" id="SSF143011">
    <property type="entry name" value="RelE-like"/>
    <property type="match status" value="1"/>
</dbReference>
<gene>
    <name evidence="1" type="ORF">BJ969_005739</name>
</gene>
<dbReference type="PANTHER" id="PTHR40266:SF2">
    <property type="entry name" value="TOXIN HIGB-1"/>
    <property type="match status" value="1"/>
</dbReference>
<comment type="caution">
    <text evidence="1">The sequence shown here is derived from an EMBL/GenBank/DDBJ whole genome shotgun (WGS) entry which is preliminary data.</text>
</comment>
<evidence type="ECO:0000313" key="2">
    <source>
        <dbReference type="Proteomes" id="UP000580474"/>
    </source>
</evidence>
<keyword evidence="2" id="KW-1185">Reference proteome</keyword>
<dbReference type="Gene3D" id="3.30.2310.20">
    <property type="entry name" value="RelE-like"/>
    <property type="match status" value="1"/>
</dbReference>
<dbReference type="Proteomes" id="UP000580474">
    <property type="component" value="Unassembled WGS sequence"/>
</dbReference>
<dbReference type="InterPro" id="IPR007711">
    <property type="entry name" value="HigB-1"/>
</dbReference>
<proteinExistence type="predicted"/>
<dbReference type="InterPro" id="IPR035093">
    <property type="entry name" value="RelE/ParE_toxin_dom_sf"/>
</dbReference>
<dbReference type="Pfam" id="PF05015">
    <property type="entry name" value="HigB-like_toxin"/>
    <property type="match status" value="1"/>
</dbReference>
<accession>A0A840NNI3</accession>
<organism evidence="1 2">
    <name type="scientific">Saccharopolyspora gloriosae</name>
    <dbReference type="NCBI Taxonomy" id="455344"/>
    <lineage>
        <taxon>Bacteria</taxon>
        <taxon>Bacillati</taxon>
        <taxon>Actinomycetota</taxon>
        <taxon>Actinomycetes</taxon>
        <taxon>Pseudonocardiales</taxon>
        <taxon>Pseudonocardiaceae</taxon>
        <taxon>Saccharopolyspora</taxon>
    </lineage>
</organism>